<organism evidence="4 5">
    <name type="scientific">Arthrobacter phage Wilde</name>
    <dbReference type="NCBI Taxonomy" id="1772323"/>
    <lineage>
        <taxon>Viruses</taxon>
        <taxon>Duplodnaviria</taxon>
        <taxon>Heunggongvirae</taxon>
        <taxon>Uroviricota</taxon>
        <taxon>Caudoviricetes</taxon>
        <taxon>Tankvirus</taxon>
        <taxon>Tankvirus tank</taxon>
    </lineage>
</organism>
<dbReference type="GO" id="GO:0003697">
    <property type="term" value="F:single-stranded DNA binding"/>
    <property type="evidence" value="ECO:0007669"/>
    <property type="project" value="InterPro"/>
</dbReference>
<dbReference type="GO" id="GO:0006260">
    <property type="term" value="P:DNA replication"/>
    <property type="evidence" value="ECO:0007669"/>
    <property type="project" value="InterPro"/>
</dbReference>
<evidence type="ECO:0000313" key="5">
    <source>
        <dbReference type="Proteomes" id="UP000225045"/>
    </source>
</evidence>
<evidence type="ECO:0000256" key="1">
    <source>
        <dbReference type="ARBA" id="ARBA00023125"/>
    </source>
</evidence>
<accession>A0A0U3TNY1</accession>
<evidence type="ECO:0000256" key="3">
    <source>
        <dbReference type="SAM" id="MobiDB-lite"/>
    </source>
</evidence>
<protein>
    <submittedName>
        <fullName evidence="4">SsDNA binding protein</fullName>
    </submittedName>
</protein>
<dbReference type="HAMAP" id="MF_00984">
    <property type="entry name" value="SSB"/>
    <property type="match status" value="1"/>
</dbReference>
<dbReference type="PROSITE" id="PS50935">
    <property type="entry name" value="SSB"/>
    <property type="match status" value="1"/>
</dbReference>
<reference evidence="4 5" key="1">
    <citation type="submission" date="2015-11" db="EMBL/GenBank/DDBJ databases">
        <authorList>
            <person name="Menninger J.E."/>
            <person name="Lamey M.E."/>
            <person name="Lindemann J.M."/>
            <person name="Martynyuk T."/>
            <person name="Mele F.E."/>
            <person name="Nabua C.T."/>
            <person name="Napoli C.K."/>
            <person name="Santiago L.M."/>
            <person name="Sweetman A.T."/>
            <person name="Weinstein J.L."/>
            <person name="Barrett N.A."/>
            <person name="Buerkert T.R."/>
            <person name="Cautela J.A."/>
            <person name="Egan M.S."/>
            <person name="Erb J.E."/>
            <person name="Garrigan K.E."/>
            <person name="Hagan D.J."/>
            <person name="Hartwell M.C."/>
            <person name="Hyduchak K.M."/>
            <person name="Jacob A.E."/>
            <person name="DeNigris D.M."/>
            <person name="London S.C."/>
            <person name="King-Smith C."/>
            <person name="Lee-Soety J.Y."/>
            <person name="Bradley K.W."/>
            <person name="Asai D.J."/>
            <person name="Bowman C.A."/>
            <person name="Russell D.A."/>
            <person name="Pope W.H."/>
            <person name="Jacobs-Sera D."/>
            <person name="Hendrix R.W."/>
            <person name="Hatfull G.F."/>
        </authorList>
    </citation>
    <scope>NUCLEOTIDE SEQUENCE [LARGE SCALE GENOMIC DNA]</scope>
</reference>
<dbReference type="InterPro" id="IPR011344">
    <property type="entry name" value="ssDNA-bd"/>
</dbReference>
<evidence type="ECO:0000256" key="2">
    <source>
        <dbReference type="PROSITE-ProRule" id="PRU00252"/>
    </source>
</evidence>
<feature type="compositionally biased region" description="Gly residues" evidence="3">
    <location>
        <begin position="144"/>
        <end position="170"/>
    </location>
</feature>
<keyword evidence="1 2" id="KW-0238">DNA-binding</keyword>
<dbReference type="GO" id="GO:0009295">
    <property type="term" value="C:nucleoid"/>
    <property type="evidence" value="ECO:0007669"/>
    <property type="project" value="TreeGrafter"/>
</dbReference>
<gene>
    <name evidence="4" type="primary">74</name>
    <name evidence="4" type="ORF">WILDE_74</name>
</gene>
<dbReference type="SUPFAM" id="SSF50249">
    <property type="entry name" value="Nucleic acid-binding proteins"/>
    <property type="match status" value="1"/>
</dbReference>
<dbReference type="InterPro" id="IPR000424">
    <property type="entry name" value="Primosome_PriB/ssb"/>
</dbReference>
<dbReference type="Pfam" id="PF00436">
    <property type="entry name" value="SSB"/>
    <property type="match status" value="1"/>
</dbReference>
<dbReference type="Proteomes" id="UP000225045">
    <property type="component" value="Segment"/>
</dbReference>
<proteinExistence type="inferred from homology"/>
<dbReference type="Gene3D" id="2.40.50.140">
    <property type="entry name" value="Nucleic acid-binding proteins"/>
    <property type="match status" value="1"/>
</dbReference>
<evidence type="ECO:0000313" key="4">
    <source>
        <dbReference type="EMBL" id="ALY10857.1"/>
    </source>
</evidence>
<dbReference type="PANTHER" id="PTHR10302">
    <property type="entry name" value="SINGLE-STRANDED DNA-BINDING PROTEIN"/>
    <property type="match status" value="1"/>
</dbReference>
<dbReference type="EMBL" id="KU160673">
    <property type="protein sequence ID" value="ALY10857.1"/>
    <property type="molecule type" value="Genomic_DNA"/>
</dbReference>
<dbReference type="CDD" id="cd04496">
    <property type="entry name" value="SSB_OBF"/>
    <property type="match status" value="1"/>
</dbReference>
<dbReference type="InterPro" id="IPR012340">
    <property type="entry name" value="NA-bd_OB-fold"/>
</dbReference>
<dbReference type="PANTHER" id="PTHR10302:SF27">
    <property type="entry name" value="SINGLE-STRANDED DNA-BINDING PROTEIN"/>
    <property type="match status" value="1"/>
</dbReference>
<dbReference type="NCBIfam" id="TIGR00621">
    <property type="entry name" value="ssb"/>
    <property type="match status" value="1"/>
</dbReference>
<sequence length="202" mass="21616">MAGETTITVIGNLTNDPELRFTPSGDAVANFTIASTPRTFDRQSNEWKDGETLFLRSSVWREAAENVAESLTKGMRVIASGVLKSRSYEKNGEKRTVTELEIVEIGPSLKYANAKVNRTQRSGNNQGGGNNRGGNQGNYQNGNQQGGGNYQGGNQQGGNYQGNQQGGQQGGNYQQQDDPWATPQGGNQGGGWGNGPDSEPPF</sequence>
<dbReference type="NCBIfam" id="NF005851">
    <property type="entry name" value="PRK07772.1"/>
    <property type="match status" value="1"/>
</dbReference>
<name>A0A0U3TNY1_9CAUD</name>
<feature type="compositionally biased region" description="Gly residues" evidence="3">
    <location>
        <begin position="125"/>
        <end position="136"/>
    </location>
</feature>
<feature type="region of interest" description="Disordered" evidence="3">
    <location>
        <begin position="113"/>
        <end position="202"/>
    </location>
</feature>